<evidence type="ECO:0000256" key="13">
    <source>
        <dbReference type="PROSITE-ProRule" id="PRU00175"/>
    </source>
</evidence>
<dbReference type="SMART" id="SM00184">
    <property type="entry name" value="RING"/>
    <property type="match status" value="3"/>
</dbReference>
<evidence type="ECO:0000256" key="4">
    <source>
        <dbReference type="ARBA" id="ARBA00004906"/>
    </source>
</evidence>
<dbReference type="SMART" id="SM00647">
    <property type="entry name" value="IBR"/>
    <property type="match status" value="1"/>
</dbReference>
<dbReference type="Gene3D" id="3.30.40.10">
    <property type="entry name" value="Zinc/RING finger domain, C3HC4 (zinc finger)"/>
    <property type="match status" value="2"/>
</dbReference>
<evidence type="ECO:0000256" key="10">
    <source>
        <dbReference type="ARBA" id="ARBA00022771"/>
    </source>
</evidence>
<feature type="domain" description="RING-type" evidence="15">
    <location>
        <begin position="96"/>
        <end position="313"/>
    </location>
</feature>
<evidence type="ECO:0000256" key="1">
    <source>
        <dbReference type="ARBA" id="ARBA00001798"/>
    </source>
</evidence>
<dbReference type="PROSITE" id="PS00518">
    <property type="entry name" value="ZF_RING_1"/>
    <property type="match status" value="2"/>
</dbReference>
<dbReference type="Proteomes" id="UP001374535">
    <property type="component" value="Chromosome 1"/>
</dbReference>
<dbReference type="Gene3D" id="1.20.120.1750">
    <property type="match status" value="1"/>
</dbReference>
<dbReference type="PANTHER" id="PTHR11685">
    <property type="entry name" value="RBR FAMILY RING FINGER AND IBR DOMAIN-CONTAINING"/>
    <property type="match status" value="1"/>
</dbReference>
<dbReference type="Pfam" id="PF01485">
    <property type="entry name" value="IBR"/>
    <property type="match status" value="1"/>
</dbReference>
<dbReference type="InterPro" id="IPR031127">
    <property type="entry name" value="E3_UB_ligase_RBR"/>
</dbReference>
<organism evidence="16 17">
    <name type="scientific">Vigna mungo</name>
    <name type="common">Black gram</name>
    <name type="synonym">Phaseolus mungo</name>
    <dbReference type="NCBI Taxonomy" id="3915"/>
    <lineage>
        <taxon>Eukaryota</taxon>
        <taxon>Viridiplantae</taxon>
        <taxon>Streptophyta</taxon>
        <taxon>Embryophyta</taxon>
        <taxon>Tracheophyta</taxon>
        <taxon>Spermatophyta</taxon>
        <taxon>Magnoliopsida</taxon>
        <taxon>eudicotyledons</taxon>
        <taxon>Gunneridae</taxon>
        <taxon>Pentapetalae</taxon>
        <taxon>rosids</taxon>
        <taxon>fabids</taxon>
        <taxon>Fabales</taxon>
        <taxon>Fabaceae</taxon>
        <taxon>Papilionoideae</taxon>
        <taxon>50 kb inversion clade</taxon>
        <taxon>NPAAA clade</taxon>
        <taxon>indigoferoid/millettioid clade</taxon>
        <taxon>Phaseoleae</taxon>
        <taxon>Vigna</taxon>
    </lineage>
</organism>
<keyword evidence="8" id="KW-0479">Metal-binding</keyword>
<evidence type="ECO:0000256" key="8">
    <source>
        <dbReference type="ARBA" id="ARBA00022723"/>
    </source>
</evidence>
<keyword evidence="11" id="KW-0833">Ubl conjugation pathway</keyword>
<dbReference type="EC" id="2.3.2.31" evidence="6"/>
<dbReference type="FunFam" id="3.30.40.10:FF:000230">
    <property type="entry name" value="RBR-type E3 ubiquitin transferase"/>
    <property type="match status" value="1"/>
</dbReference>
<keyword evidence="9" id="KW-0677">Repeat</keyword>
<comment type="function">
    <text evidence="3">Might act as an E3 ubiquitin-protein ligase, or as part of E3 complex, which accepts ubiquitin from specific E2 ubiquitin-conjugating enzymes and then transfers it to substrates.</text>
</comment>
<dbReference type="PROSITE" id="PS51873">
    <property type="entry name" value="TRIAD"/>
    <property type="match status" value="1"/>
</dbReference>
<comment type="cofactor">
    <cofactor evidence="2">
        <name>Zn(2+)</name>
        <dbReference type="ChEBI" id="CHEBI:29105"/>
    </cofactor>
</comment>
<keyword evidence="10 13" id="KW-0863">Zinc-finger</keyword>
<reference evidence="16 17" key="1">
    <citation type="journal article" date="2023" name="Life. Sci Alliance">
        <title>Evolutionary insights into 3D genome organization and epigenetic landscape of Vigna mungo.</title>
        <authorList>
            <person name="Junaid A."/>
            <person name="Singh B."/>
            <person name="Bhatia S."/>
        </authorList>
    </citation>
    <scope>NUCLEOTIDE SEQUENCE [LARGE SCALE GENOMIC DNA]</scope>
    <source>
        <strain evidence="16">Urdbean</strain>
    </source>
</reference>
<dbReference type="SUPFAM" id="SSF57850">
    <property type="entry name" value="RING/U-box"/>
    <property type="match status" value="4"/>
</dbReference>
<dbReference type="GO" id="GO:0061630">
    <property type="term" value="F:ubiquitin protein ligase activity"/>
    <property type="evidence" value="ECO:0007669"/>
    <property type="project" value="UniProtKB-EC"/>
</dbReference>
<dbReference type="GO" id="GO:0008270">
    <property type="term" value="F:zinc ion binding"/>
    <property type="evidence" value="ECO:0007669"/>
    <property type="project" value="UniProtKB-KW"/>
</dbReference>
<dbReference type="InterPro" id="IPR044066">
    <property type="entry name" value="TRIAD_supradom"/>
</dbReference>
<dbReference type="AlphaFoldDB" id="A0AAQ3SCC2"/>
<keyword evidence="7" id="KW-0808">Transferase</keyword>
<dbReference type="EMBL" id="CP144700">
    <property type="protein sequence ID" value="WVZ24318.1"/>
    <property type="molecule type" value="Genomic_DNA"/>
</dbReference>
<evidence type="ECO:0000256" key="3">
    <source>
        <dbReference type="ARBA" id="ARBA00003976"/>
    </source>
</evidence>
<evidence type="ECO:0000259" key="15">
    <source>
        <dbReference type="PROSITE" id="PS51873"/>
    </source>
</evidence>
<feature type="domain" description="RING-type" evidence="14">
    <location>
        <begin position="100"/>
        <end position="148"/>
    </location>
</feature>
<dbReference type="GO" id="GO:0016567">
    <property type="term" value="P:protein ubiquitination"/>
    <property type="evidence" value="ECO:0007669"/>
    <property type="project" value="InterPro"/>
</dbReference>
<evidence type="ECO:0000256" key="5">
    <source>
        <dbReference type="ARBA" id="ARBA00005884"/>
    </source>
</evidence>
<evidence type="ECO:0000313" key="17">
    <source>
        <dbReference type="Proteomes" id="UP001374535"/>
    </source>
</evidence>
<dbReference type="InterPro" id="IPR017907">
    <property type="entry name" value="Znf_RING_CS"/>
</dbReference>
<comment type="catalytic activity">
    <reaction evidence="1">
        <text>[E2 ubiquitin-conjugating enzyme]-S-ubiquitinyl-L-cysteine + [acceptor protein]-L-lysine = [E2 ubiquitin-conjugating enzyme]-L-cysteine + [acceptor protein]-N(6)-ubiquitinyl-L-lysine.</text>
        <dbReference type="EC" id="2.3.2.31"/>
    </reaction>
</comment>
<proteinExistence type="inferred from homology"/>
<keyword evidence="12" id="KW-0862">Zinc</keyword>
<dbReference type="InterPro" id="IPR013083">
    <property type="entry name" value="Znf_RING/FYVE/PHD"/>
</dbReference>
<accession>A0AAQ3SCC2</accession>
<gene>
    <name evidence="16" type="ORF">V8G54_002862</name>
</gene>
<evidence type="ECO:0000256" key="11">
    <source>
        <dbReference type="ARBA" id="ARBA00022786"/>
    </source>
</evidence>
<name>A0AAQ3SCC2_VIGMU</name>
<evidence type="ECO:0000256" key="6">
    <source>
        <dbReference type="ARBA" id="ARBA00012251"/>
    </source>
</evidence>
<dbReference type="InterPro" id="IPR001841">
    <property type="entry name" value="Znf_RING"/>
</dbReference>
<evidence type="ECO:0000256" key="9">
    <source>
        <dbReference type="ARBA" id="ARBA00022737"/>
    </source>
</evidence>
<evidence type="ECO:0000256" key="12">
    <source>
        <dbReference type="ARBA" id="ARBA00022833"/>
    </source>
</evidence>
<sequence>MEGTSYASSSANVSSTAEDPLVDDFYFSALHDAEEIFPISDEKYAEELQLQEALYSSAMSTARAEKEVVIVDVDDDDDHHLRKLKGKQKDIGESSHGKYCGICMDAKPGEEMFRNQNCSHLYCVDCIGGHVAAKIQENISMVRCPEPKCKEVIEPENCRSIIPKEVFDRWEDALCENVVLESQKFYCPFKDCSAMMICDEGEVVTISECPHCNRLFCAQCKVSWHAGLDCSEFNALKHDERGREDLLVLDLAKNKSWRRCPKCRFYVEKNEGCSHISCRLFGGDEIFPISDDKYANDGDHHLRTLKGKQKEIGESSHDYCDNCMDHKLREEMFKNQNSSNLFCVDCIGGHVAAKNNYKYAEKRLQEVLYSSTTSSVRDEKEVVRVNVDDDGDHHLRTFKGKQEEIGESSYGYCGICMDAKSREEMFRNQNCSHLYCVDCIGGHVAAKIQENISKVK</sequence>
<comment type="pathway">
    <text evidence="4">Protein modification; protein ubiquitination.</text>
</comment>
<evidence type="ECO:0000256" key="2">
    <source>
        <dbReference type="ARBA" id="ARBA00001947"/>
    </source>
</evidence>
<dbReference type="PROSITE" id="PS50089">
    <property type="entry name" value="ZF_RING_2"/>
    <property type="match status" value="1"/>
</dbReference>
<protein>
    <recommendedName>
        <fullName evidence="6">RBR-type E3 ubiquitin transferase</fullName>
        <ecNumber evidence="6">2.3.2.31</ecNumber>
    </recommendedName>
</protein>
<dbReference type="InterPro" id="IPR002867">
    <property type="entry name" value="IBR_dom"/>
</dbReference>
<comment type="similarity">
    <text evidence="5">Belongs to the RBR family. Ariadne subfamily.</text>
</comment>
<evidence type="ECO:0000256" key="7">
    <source>
        <dbReference type="ARBA" id="ARBA00022679"/>
    </source>
</evidence>
<evidence type="ECO:0000313" key="16">
    <source>
        <dbReference type="EMBL" id="WVZ24318.1"/>
    </source>
</evidence>
<evidence type="ECO:0000259" key="14">
    <source>
        <dbReference type="PROSITE" id="PS50089"/>
    </source>
</evidence>
<keyword evidence="17" id="KW-1185">Reference proteome</keyword>
<dbReference type="CDD" id="cd22582">
    <property type="entry name" value="BRcat_RBR_unk"/>
    <property type="match status" value="1"/>
</dbReference>